<dbReference type="Proteomes" id="UP001295684">
    <property type="component" value="Unassembled WGS sequence"/>
</dbReference>
<evidence type="ECO:0000313" key="2">
    <source>
        <dbReference type="EMBL" id="CAI2361653.1"/>
    </source>
</evidence>
<evidence type="ECO:0000313" key="3">
    <source>
        <dbReference type="Proteomes" id="UP001295684"/>
    </source>
</evidence>
<keyword evidence="3" id="KW-1185">Reference proteome</keyword>
<organism evidence="2 3">
    <name type="scientific">Euplotes crassus</name>
    <dbReference type="NCBI Taxonomy" id="5936"/>
    <lineage>
        <taxon>Eukaryota</taxon>
        <taxon>Sar</taxon>
        <taxon>Alveolata</taxon>
        <taxon>Ciliophora</taxon>
        <taxon>Intramacronucleata</taxon>
        <taxon>Spirotrichea</taxon>
        <taxon>Hypotrichia</taxon>
        <taxon>Euplotida</taxon>
        <taxon>Euplotidae</taxon>
        <taxon>Moneuplotes</taxon>
    </lineage>
</organism>
<protein>
    <submittedName>
        <fullName evidence="2">Uncharacterized protein</fullName>
    </submittedName>
</protein>
<name>A0AAD1U4A8_EUPCR</name>
<feature type="coiled-coil region" evidence="1">
    <location>
        <begin position="31"/>
        <end position="72"/>
    </location>
</feature>
<reference evidence="2" key="1">
    <citation type="submission" date="2023-07" db="EMBL/GenBank/DDBJ databases">
        <authorList>
            <consortium name="AG Swart"/>
            <person name="Singh M."/>
            <person name="Singh A."/>
            <person name="Seah K."/>
            <person name="Emmerich C."/>
        </authorList>
    </citation>
    <scope>NUCLEOTIDE SEQUENCE</scope>
    <source>
        <strain evidence="2">DP1</strain>
    </source>
</reference>
<comment type="caution">
    <text evidence="2">The sequence shown here is derived from an EMBL/GenBank/DDBJ whole genome shotgun (WGS) entry which is preliminary data.</text>
</comment>
<dbReference type="AlphaFoldDB" id="A0AAD1U4A8"/>
<evidence type="ECO:0000256" key="1">
    <source>
        <dbReference type="SAM" id="Coils"/>
    </source>
</evidence>
<gene>
    <name evidence="2" type="ORF">ECRASSUSDP1_LOCUS2965</name>
</gene>
<accession>A0AAD1U4A8</accession>
<proteinExistence type="predicted"/>
<sequence>MMCQELYLQSMFRRHETREIRAKDEKLGSESKEMKDELTQLKTETKNLKEENTKLNENIEEAFAVIKKLDEARYTLNRPIGPNGVLNERKRQKFLKQKDEEDVNAGRASGVGAASRNMLGSNNEYFYNDKNNNDAEGNNDDDFSYCAPKGGAYDQPVAGGEYQSYIGNTQAIDPNTFGKGNQIGVRGR</sequence>
<dbReference type="EMBL" id="CAMPGE010002840">
    <property type="protein sequence ID" value="CAI2361653.1"/>
    <property type="molecule type" value="Genomic_DNA"/>
</dbReference>
<keyword evidence="1" id="KW-0175">Coiled coil</keyword>